<sequence>MTKTIEEEIMSGDLRYAVEILTEAFERRLRKEIGSLSQYPYTELVAWKNVLNSVATEIQAICDQPY</sequence>
<dbReference type="EMBL" id="CP124543">
    <property type="protein sequence ID" value="WGV25989.1"/>
    <property type="molecule type" value="Genomic_DNA"/>
</dbReference>
<accession>A0AAJ6NT41</accession>
<dbReference type="AlphaFoldDB" id="A0AAJ6NT41"/>
<proteinExistence type="predicted"/>
<dbReference type="KEGG" id="hbq:QI031_00235"/>
<gene>
    <name evidence="1" type="ORF">QI031_00235</name>
</gene>
<evidence type="ECO:0000313" key="1">
    <source>
        <dbReference type="EMBL" id="WGV25989.1"/>
    </source>
</evidence>
<protein>
    <submittedName>
        <fullName evidence="1">Uncharacterized protein</fullName>
    </submittedName>
</protein>
<organism evidence="1 2">
    <name type="scientific">Halotia branconii CENA392</name>
    <dbReference type="NCBI Taxonomy" id="1539056"/>
    <lineage>
        <taxon>Bacteria</taxon>
        <taxon>Bacillati</taxon>
        <taxon>Cyanobacteriota</taxon>
        <taxon>Cyanophyceae</taxon>
        <taxon>Nostocales</taxon>
        <taxon>Nodulariaceae</taxon>
        <taxon>Halotia</taxon>
    </lineage>
</organism>
<dbReference type="RefSeq" id="WP_281483245.1">
    <property type="nucleotide sequence ID" value="NZ_CP124543.1"/>
</dbReference>
<reference evidence="1 2" key="1">
    <citation type="journal article" date="2023" name="Limnol Oceanogr Lett">
        <title>Environmental adaptations by the intertidal Antarctic cyanobacterium Halotia branconii CENA392 as revealed using long-read genome sequencing.</title>
        <authorList>
            <person name="Dextro R.B."/>
            <person name="Delbaje E."/>
            <person name="Freitas P.N.N."/>
            <person name="Geraldes V."/>
            <person name="Pinto E."/>
            <person name="Long P.F."/>
            <person name="Fiore M.F."/>
        </authorList>
    </citation>
    <scope>NUCLEOTIDE SEQUENCE [LARGE SCALE GENOMIC DNA]</scope>
    <source>
        <strain evidence="1 2">CENA392</strain>
    </source>
</reference>
<keyword evidence="2" id="KW-1185">Reference proteome</keyword>
<evidence type="ECO:0000313" key="2">
    <source>
        <dbReference type="Proteomes" id="UP001223520"/>
    </source>
</evidence>
<dbReference type="Proteomes" id="UP001223520">
    <property type="component" value="Chromosome"/>
</dbReference>
<name>A0AAJ6NT41_9CYAN</name>